<keyword evidence="1" id="KW-0812">Transmembrane</keyword>
<sequence>MKRKLIQIILPVFLLGLILFIPFYKNGILIDFMGLEVENPFTQTIEIPELYATIDSNNSGKPDPIDLVEEARKEVEQRTTYRSAYYAGGYPPDEEGVCTDVIWRALLSIDVSLKDLMDDDIKAHTDLYPRVEGNPDPNIDFRRVPNQYVFFERHLESLTTEVIPGDVENLQEWQPGDIVLFLDGYHHVGILSDRRGKDGIPYVIHNTWPHASEIKLTSFTTPIAGHYRWNYEKTVAADSEESGISVLAWKNKNNSR</sequence>
<evidence type="ECO:0000313" key="3">
    <source>
        <dbReference type="Proteomes" id="UP000784880"/>
    </source>
</evidence>
<keyword evidence="1" id="KW-0472">Membrane</keyword>
<proteinExistence type="predicted"/>
<comment type="caution">
    <text evidence="2">The sequence shown here is derived from an EMBL/GenBank/DDBJ whole genome shotgun (WGS) entry which is preliminary data.</text>
</comment>
<feature type="transmembrane region" description="Helical" evidence="1">
    <location>
        <begin position="6"/>
        <end position="24"/>
    </location>
</feature>
<evidence type="ECO:0000256" key="1">
    <source>
        <dbReference type="SAM" id="Phobius"/>
    </source>
</evidence>
<dbReference type="EMBL" id="JAHQCS010000154">
    <property type="protein sequence ID" value="MBU9713940.1"/>
    <property type="molecule type" value="Genomic_DNA"/>
</dbReference>
<keyword evidence="3" id="KW-1185">Reference proteome</keyword>
<dbReference type="Proteomes" id="UP000784880">
    <property type="component" value="Unassembled WGS sequence"/>
</dbReference>
<accession>A0ABS6JKN4</accession>
<organism evidence="2 3">
    <name type="scientific">Evansella tamaricis</name>
    <dbReference type="NCBI Taxonomy" id="2069301"/>
    <lineage>
        <taxon>Bacteria</taxon>
        <taxon>Bacillati</taxon>
        <taxon>Bacillota</taxon>
        <taxon>Bacilli</taxon>
        <taxon>Bacillales</taxon>
        <taxon>Bacillaceae</taxon>
        <taxon>Evansella</taxon>
    </lineage>
</organism>
<dbReference type="RefSeq" id="WP_217068173.1">
    <property type="nucleotide sequence ID" value="NZ_JAHQCS010000154.1"/>
</dbReference>
<evidence type="ECO:0000313" key="2">
    <source>
        <dbReference type="EMBL" id="MBU9713940.1"/>
    </source>
</evidence>
<protein>
    <submittedName>
        <fullName evidence="2">DUF1287 domain-containing protein</fullName>
    </submittedName>
</protein>
<gene>
    <name evidence="2" type="ORF">KS419_19595</name>
</gene>
<dbReference type="InterPro" id="IPR009706">
    <property type="entry name" value="DUF1287"/>
</dbReference>
<dbReference type="Pfam" id="PF06940">
    <property type="entry name" value="DUF1287"/>
    <property type="match status" value="1"/>
</dbReference>
<keyword evidence="1" id="KW-1133">Transmembrane helix</keyword>
<reference evidence="2 3" key="1">
    <citation type="submission" date="2021-06" db="EMBL/GenBank/DDBJ databases">
        <title>Bacillus sp. RD4P76, an endophyte from a halophyte.</title>
        <authorList>
            <person name="Sun J.-Q."/>
        </authorList>
    </citation>
    <scope>NUCLEOTIDE SEQUENCE [LARGE SCALE GENOMIC DNA]</scope>
    <source>
        <strain evidence="2 3">CGMCC 1.15917</strain>
    </source>
</reference>
<name>A0ABS6JKN4_9BACI</name>